<proteinExistence type="predicted"/>
<evidence type="ECO:0000313" key="3">
    <source>
        <dbReference type="Proteomes" id="UP000028582"/>
    </source>
</evidence>
<organism evidence="2 3">
    <name type="scientific">Phytophthora nicotianae P1976</name>
    <dbReference type="NCBI Taxonomy" id="1317066"/>
    <lineage>
        <taxon>Eukaryota</taxon>
        <taxon>Sar</taxon>
        <taxon>Stramenopiles</taxon>
        <taxon>Oomycota</taxon>
        <taxon>Peronosporomycetes</taxon>
        <taxon>Peronosporales</taxon>
        <taxon>Peronosporaceae</taxon>
        <taxon>Phytophthora</taxon>
    </lineage>
</organism>
<dbReference type="Proteomes" id="UP000028582">
    <property type="component" value="Unassembled WGS sequence"/>
</dbReference>
<evidence type="ECO:0000313" key="2">
    <source>
        <dbReference type="EMBL" id="ETO80174.1"/>
    </source>
</evidence>
<evidence type="ECO:0000256" key="1">
    <source>
        <dbReference type="SAM" id="MobiDB-lite"/>
    </source>
</evidence>
<dbReference type="OrthoDB" id="159975at2759"/>
<gene>
    <name evidence="2" type="ORF">F444_05250</name>
</gene>
<dbReference type="EMBL" id="ANJA01001020">
    <property type="protein sequence ID" value="ETO80174.1"/>
    <property type="molecule type" value="Genomic_DNA"/>
</dbReference>
<accession>A0A081AMR3</accession>
<feature type="region of interest" description="Disordered" evidence="1">
    <location>
        <begin position="228"/>
        <end position="256"/>
    </location>
</feature>
<reference evidence="2 3" key="1">
    <citation type="submission" date="2013-11" db="EMBL/GenBank/DDBJ databases">
        <title>The Genome Sequence of Phytophthora parasitica P1976.</title>
        <authorList>
            <consortium name="The Broad Institute Genomics Platform"/>
            <person name="Russ C."/>
            <person name="Tyler B."/>
            <person name="Panabieres F."/>
            <person name="Shan W."/>
            <person name="Tripathy S."/>
            <person name="Grunwald N."/>
            <person name="Machado M."/>
            <person name="Johnson C.S."/>
            <person name="Walker B."/>
            <person name="Young S."/>
            <person name="Zeng Q."/>
            <person name="Gargeya S."/>
            <person name="Fitzgerald M."/>
            <person name="Haas B."/>
            <person name="Abouelleil A."/>
            <person name="Allen A.W."/>
            <person name="Alvarado L."/>
            <person name="Arachchi H.M."/>
            <person name="Berlin A.M."/>
            <person name="Chapman S.B."/>
            <person name="Gainer-Dewar J."/>
            <person name="Goldberg J."/>
            <person name="Griggs A."/>
            <person name="Gujja S."/>
            <person name="Hansen M."/>
            <person name="Howarth C."/>
            <person name="Imamovic A."/>
            <person name="Ireland A."/>
            <person name="Larimer J."/>
            <person name="McCowan C."/>
            <person name="Murphy C."/>
            <person name="Pearson M."/>
            <person name="Poon T.W."/>
            <person name="Priest M."/>
            <person name="Roberts A."/>
            <person name="Saif S."/>
            <person name="Shea T."/>
            <person name="Sisk P."/>
            <person name="Sykes S."/>
            <person name="Wortman J."/>
            <person name="Nusbaum C."/>
            <person name="Birren B."/>
        </authorList>
    </citation>
    <scope>NUCLEOTIDE SEQUENCE [LARGE SCALE GENOMIC DNA]</scope>
    <source>
        <strain evidence="2 3">P1976</strain>
    </source>
</reference>
<feature type="region of interest" description="Disordered" evidence="1">
    <location>
        <begin position="175"/>
        <end position="210"/>
    </location>
</feature>
<feature type="compositionally biased region" description="Basic and acidic residues" evidence="1">
    <location>
        <begin position="175"/>
        <end position="205"/>
    </location>
</feature>
<name>A0A081AMR3_PHYNI</name>
<feature type="region of interest" description="Disordered" evidence="1">
    <location>
        <begin position="132"/>
        <end position="163"/>
    </location>
</feature>
<sequence length="467" mass="52486">MAGDGDDAVYASILAQVEPSELHNQLHKVVRKEYKSINRLVRHALSSLTALRQLQAASEHLRPHSDWLPTTMQTQLKSIEELQSRLETAIDLLEMDVSDRRTKKRKRPHTKKTVEADEEDEEVVVVDVRGPLSKKGDVDRSSELESVDRGDTTALEQEEGSDVECLEAVDLAKKRTEDDTDIRARSSEKSIANRETTEQRAEKPIQEQQETEDYDVEIVEMLEVDQRRAETDGGGVSDNAKEQSESRVGSVEDMVSESEELPCGLVRITHDAEVRIKEEPMTLADDQIQETSSPANVIYDTGPHDTVESPIELEVLESSDSEHSAMDMSDLAELAIELDVPDSDSEDDFTPCMELVAKLKDANTTDQLAKFPVVVERLRSYLVDHKHLTVTELDGYLFAHKRITEEEADEIGRAIEIIICMGMALPLRPKIRRALSDLLAVVQQLECMLGELPVFLRPVVENFSSYL</sequence>
<feature type="compositionally biased region" description="Basic and acidic residues" evidence="1">
    <location>
        <begin position="134"/>
        <end position="151"/>
    </location>
</feature>
<protein>
    <submittedName>
        <fullName evidence="2">Uncharacterized protein</fullName>
    </submittedName>
</protein>
<comment type="caution">
    <text evidence="2">The sequence shown here is derived from an EMBL/GenBank/DDBJ whole genome shotgun (WGS) entry which is preliminary data.</text>
</comment>
<dbReference type="AlphaFoldDB" id="A0A081AMR3"/>